<dbReference type="WBParaSite" id="GPLIN_001198300">
    <property type="protein sequence ID" value="GPLIN_001198300"/>
    <property type="gene ID" value="GPLIN_001198300"/>
</dbReference>
<organism evidence="1 2">
    <name type="scientific">Globodera pallida</name>
    <name type="common">Potato cyst nematode worm</name>
    <name type="synonym">Heterodera pallida</name>
    <dbReference type="NCBI Taxonomy" id="36090"/>
    <lineage>
        <taxon>Eukaryota</taxon>
        <taxon>Metazoa</taxon>
        <taxon>Ecdysozoa</taxon>
        <taxon>Nematoda</taxon>
        <taxon>Chromadorea</taxon>
        <taxon>Rhabditida</taxon>
        <taxon>Tylenchina</taxon>
        <taxon>Tylenchomorpha</taxon>
        <taxon>Tylenchoidea</taxon>
        <taxon>Heteroderidae</taxon>
        <taxon>Heteroderinae</taxon>
        <taxon>Globodera</taxon>
    </lineage>
</organism>
<evidence type="ECO:0000313" key="2">
    <source>
        <dbReference type="WBParaSite" id="GPLIN_001198300"/>
    </source>
</evidence>
<keyword evidence="1" id="KW-1185">Reference proteome</keyword>
<dbReference type="Proteomes" id="UP000050741">
    <property type="component" value="Unassembled WGS sequence"/>
</dbReference>
<name>A0A183CGH8_GLOPA</name>
<reference evidence="1" key="1">
    <citation type="submission" date="2014-05" db="EMBL/GenBank/DDBJ databases">
        <title>The genome and life-stage specific transcriptomes of Globodera pallida elucidate key aspects of plant parasitism by a cyst nematode.</title>
        <authorList>
            <person name="Cotton J.A."/>
            <person name="Lilley C.J."/>
            <person name="Jones L.M."/>
            <person name="Kikuchi T."/>
            <person name="Reid A.J."/>
            <person name="Thorpe P."/>
            <person name="Tsai I.J."/>
            <person name="Beasley H."/>
            <person name="Blok V."/>
            <person name="Cock P.J.A."/>
            <person name="Van den Akker S.E."/>
            <person name="Holroyd N."/>
            <person name="Hunt M."/>
            <person name="Mantelin S."/>
            <person name="Naghra H."/>
            <person name="Pain A."/>
            <person name="Palomares-Rius J.E."/>
            <person name="Zarowiecki M."/>
            <person name="Berriman M."/>
            <person name="Jones J.T."/>
            <person name="Urwin P.E."/>
        </authorList>
    </citation>
    <scope>NUCLEOTIDE SEQUENCE [LARGE SCALE GENOMIC DNA]</scope>
    <source>
        <strain evidence="1">Lindley</strain>
    </source>
</reference>
<sequence>MGIKKEFNTFIFEVELELIKKAIILNAKLNILKKELAAKIAVFAHQPHIDGDGFVEFSRNFKLEWNQIKQQMYQVNNRDIASTMRLNNDRKELNDLAEKAMEETDPLKSIMTEKLDQLMLKS</sequence>
<dbReference type="AlphaFoldDB" id="A0A183CGH8"/>
<accession>A0A183CGH8</accession>
<proteinExistence type="predicted"/>
<reference evidence="2" key="2">
    <citation type="submission" date="2016-06" db="UniProtKB">
        <authorList>
            <consortium name="WormBaseParasite"/>
        </authorList>
    </citation>
    <scope>IDENTIFICATION</scope>
</reference>
<evidence type="ECO:0000313" key="1">
    <source>
        <dbReference type="Proteomes" id="UP000050741"/>
    </source>
</evidence>
<protein>
    <submittedName>
        <fullName evidence="2">DUF1959 domain-containing protein</fullName>
    </submittedName>
</protein>